<reference evidence="1" key="1">
    <citation type="journal article" date="2015" name="Nature">
        <title>Complex archaea that bridge the gap between prokaryotes and eukaryotes.</title>
        <authorList>
            <person name="Spang A."/>
            <person name="Saw J.H."/>
            <person name="Jorgensen S.L."/>
            <person name="Zaremba-Niedzwiedzka K."/>
            <person name="Martijn J."/>
            <person name="Lind A.E."/>
            <person name="van Eijk R."/>
            <person name="Schleper C."/>
            <person name="Guy L."/>
            <person name="Ettema T.J."/>
        </authorList>
    </citation>
    <scope>NUCLEOTIDE SEQUENCE</scope>
</reference>
<protein>
    <submittedName>
        <fullName evidence="1">Uncharacterized protein</fullName>
    </submittedName>
</protein>
<name>A0A0F9LGI4_9ZZZZ</name>
<comment type="caution">
    <text evidence="1">The sequence shown here is derived from an EMBL/GenBank/DDBJ whole genome shotgun (WGS) entry which is preliminary data.</text>
</comment>
<dbReference type="EMBL" id="LAZR01006369">
    <property type="protein sequence ID" value="KKM92608.1"/>
    <property type="molecule type" value="Genomic_DNA"/>
</dbReference>
<gene>
    <name evidence="1" type="ORF">LCGC14_1216690</name>
</gene>
<evidence type="ECO:0000313" key="1">
    <source>
        <dbReference type="EMBL" id="KKM92608.1"/>
    </source>
</evidence>
<organism evidence="1">
    <name type="scientific">marine sediment metagenome</name>
    <dbReference type="NCBI Taxonomy" id="412755"/>
    <lineage>
        <taxon>unclassified sequences</taxon>
        <taxon>metagenomes</taxon>
        <taxon>ecological metagenomes</taxon>
    </lineage>
</organism>
<proteinExistence type="predicted"/>
<sequence length="82" mass="9300">MGSIPKRVGWKKKLEPFAQAYVKMEESISEGVGLKTDKELKSLIVAAKLPTSSNCWYATYHVAEIVTEEALRALYQRRKAKK</sequence>
<dbReference type="AlphaFoldDB" id="A0A0F9LGI4"/>
<accession>A0A0F9LGI4</accession>